<dbReference type="NCBIfam" id="TIGR02122">
    <property type="entry name" value="TRAP_TAXI"/>
    <property type="match status" value="1"/>
</dbReference>
<dbReference type="PANTHER" id="PTHR42941">
    <property type="entry name" value="SLL1037 PROTEIN"/>
    <property type="match status" value="1"/>
</dbReference>
<evidence type="ECO:0000313" key="1">
    <source>
        <dbReference type="EMBL" id="RGD72021.1"/>
    </source>
</evidence>
<evidence type="ECO:0008006" key="3">
    <source>
        <dbReference type="Google" id="ProtNLM"/>
    </source>
</evidence>
<dbReference type="Gene3D" id="3.40.190.10">
    <property type="entry name" value="Periplasmic binding protein-like II"/>
    <property type="match status" value="2"/>
</dbReference>
<gene>
    <name evidence="1" type="ORF">DWX31_02970</name>
</gene>
<organism evidence="1 2">
    <name type="scientific">Hungatella hathewayi</name>
    <dbReference type="NCBI Taxonomy" id="154046"/>
    <lineage>
        <taxon>Bacteria</taxon>
        <taxon>Bacillati</taxon>
        <taxon>Bacillota</taxon>
        <taxon>Clostridia</taxon>
        <taxon>Lachnospirales</taxon>
        <taxon>Lachnospiraceae</taxon>
        <taxon>Hungatella</taxon>
    </lineage>
</organism>
<dbReference type="SUPFAM" id="SSF53850">
    <property type="entry name" value="Periplasmic binding protein-like II"/>
    <property type="match status" value="1"/>
</dbReference>
<dbReference type="OrthoDB" id="9776669at2"/>
<dbReference type="Proteomes" id="UP000261023">
    <property type="component" value="Unassembled WGS sequence"/>
</dbReference>
<name>A0A3E3DRT0_9FIRM</name>
<dbReference type="AlphaFoldDB" id="A0A3E3DRT0"/>
<dbReference type="CDD" id="cd13520">
    <property type="entry name" value="PBP2_TAXI_TRAP"/>
    <property type="match status" value="1"/>
</dbReference>
<dbReference type="InterPro" id="IPR011852">
    <property type="entry name" value="TRAP_TAXI"/>
</dbReference>
<dbReference type="RefSeq" id="WP_025530140.1">
    <property type="nucleotide sequence ID" value="NZ_QTJW01000002.1"/>
</dbReference>
<dbReference type="EMBL" id="QTJW01000002">
    <property type="protein sequence ID" value="RGD72021.1"/>
    <property type="molecule type" value="Genomic_DNA"/>
</dbReference>
<dbReference type="PANTHER" id="PTHR42941:SF1">
    <property type="entry name" value="SLL1037 PROTEIN"/>
    <property type="match status" value="1"/>
</dbReference>
<sequence>MKVKIDSNWIFIVLILALIGISVSDSQMGAVKQGKSNHLSIMSGNSGGTYYYIAAGQAKILTEYLEDINVVTQSTSGSPVENMTLVEQDPANLGIVTIDGIYYAGLGDAERGFEEPLKNLRAIQVGHKAYLYGLTVSGTGVERYEDMAGKTVSVPPIGSTTYYMALAVAEAYGCNSDNTNMIPMTSSEQAEALKDGTIDVAFMAGGIPQATVTDLDYSNDVVYLSIDDAVIETLDKEYPFWTPVTIEKETYSKQTEDMNCLTVDTLLACNVDLDEEIVYQITKILNENVNELAAIHSSGMEWNKETTEAYLNSSLLTFHDGALKYYMEVLEDRGR</sequence>
<evidence type="ECO:0000313" key="2">
    <source>
        <dbReference type="Proteomes" id="UP000261023"/>
    </source>
</evidence>
<comment type="caution">
    <text evidence="1">The sequence shown here is derived from an EMBL/GenBank/DDBJ whole genome shotgun (WGS) entry which is preliminary data.</text>
</comment>
<reference evidence="1 2" key="1">
    <citation type="submission" date="2018-08" db="EMBL/GenBank/DDBJ databases">
        <title>A genome reference for cultivated species of the human gut microbiota.</title>
        <authorList>
            <person name="Zou Y."/>
            <person name="Xue W."/>
            <person name="Luo G."/>
        </authorList>
    </citation>
    <scope>NUCLEOTIDE SEQUENCE [LARGE SCALE GENOMIC DNA]</scope>
    <source>
        <strain evidence="1 2">AF19-13AC</strain>
    </source>
</reference>
<protein>
    <recommendedName>
        <fullName evidence="3">TAXI family TRAP transporter solute-binding subunit</fullName>
    </recommendedName>
</protein>
<dbReference type="Pfam" id="PF16868">
    <property type="entry name" value="NMT1_3"/>
    <property type="match status" value="1"/>
</dbReference>
<proteinExistence type="predicted"/>
<accession>A0A3E3DRT0</accession>